<sequence length="155" mass="17051">MHFSNPPPSVITHLQFFFSNSPFGLAASPLFLLHPLGRPLSPTLPLPSSSLARDNVSSESPSNSRPSRCRRSAPFQPPSLSAADQIGLFVSPVPSPSFQHRRGQWCLCLLLDIGLLLGAPSLAPISKLRLPLLCRLEEICDSRVGCVREEVKWWE</sequence>
<organism evidence="2 3">
    <name type="scientific">Salvia divinorum</name>
    <name type="common">Maria pastora</name>
    <name type="synonym">Diviner's sage</name>
    <dbReference type="NCBI Taxonomy" id="28513"/>
    <lineage>
        <taxon>Eukaryota</taxon>
        <taxon>Viridiplantae</taxon>
        <taxon>Streptophyta</taxon>
        <taxon>Embryophyta</taxon>
        <taxon>Tracheophyta</taxon>
        <taxon>Spermatophyta</taxon>
        <taxon>Magnoliopsida</taxon>
        <taxon>eudicotyledons</taxon>
        <taxon>Gunneridae</taxon>
        <taxon>Pentapetalae</taxon>
        <taxon>asterids</taxon>
        <taxon>lamiids</taxon>
        <taxon>Lamiales</taxon>
        <taxon>Lamiaceae</taxon>
        <taxon>Nepetoideae</taxon>
        <taxon>Mentheae</taxon>
        <taxon>Salviinae</taxon>
        <taxon>Salvia</taxon>
        <taxon>Salvia subgen. Calosphace</taxon>
    </lineage>
</organism>
<feature type="compositionally biased region" description="Low complexity" evidence="1">
    <location>
        <begin position="49"/>
        <end position="66"/>
    </location>
</feature>
<reference evidence="2 3" key="1">
    <citation type="submission" date="2024-06" db="EMBL/GenBank/DDBJ databases">
        <title>A chromosome level genome sequence of Diviner's sage (Salvia divinorum).</title>
        <authorList>
            <person name="Ford S.A."/>
            <person name="Ro D.-K."/>
            <person name="Ness R.W."/>
            <person name="Phillips M.A."/>
        </authorList>
    </citation>
    <scope>NUCLEOTIDE SEQUENCE [LARGE SCALE GENOMIC DNA]</scope>
    <source>
        <strain evidence="2">SAF-2024a</strain>
        <tissue evidence="2">Leaf</tissue>
    </source>
</reference>
<evidence type="ECO:0000313" key="2">
    <source>
        <dbReference type="EMBL" id="KAL1549119.1"/>
    </source>
</evidence>
<protein>
    <submittedName>
        <fullName evidence="2">Uncharacterized protein</fullName>
    </submittedName>
</protein>
<dbReference type="EMBL" id="JBEAFC010000007">
    <property type="protein sequence ID" value="KAL1549119.1"/>
    <property type="molecule type" value="Genomic_DNA"/>
</dbReference>
<feature type="region of interest" description="Disordered" evidence="1">
    <location>
        <begin position="49"/>
        <end position="76"/>
    </location>
</feature>
<accession>A0ABD1GYR5</accession>
<proteinExistence type="predicted"/>
<gene>
    <name evidence="2" type="ORF">AAHA92_17258</name>
</gene>
<evidence type="ECO:0000313" key="3">
    <source>
        <dbReference type="Proteomes" id="UP001567538"/>
    </source>
</evidence>
<evidence type="ECO:0000256" key="1">
    <source>
        <dbReference type="SAM" id="MobiDB-lite"/>
    </source>
</evidence>
<dbReference type="Proteomes" id="UP001567538">
    <property type="component" value="Unassembled WGS sequence"/>
</dbReference>
<name>A0ABD1GYR5_SALDI</name>
<comment type="caution">
    <text evidence="2">The sequence shown here is derived from an EMBL/GenBank/DDBJ whole genome shotgun (WGS) entry which is preliminary data.</text>
</comment>
<keyword evidence="3" id="KW-1185">Reference proteome</keyword>
<dbReference type="AlphaFoldDB" id="A0ABD1GYR5"/>